<sequence>MKNPIIFISVITVVALIYLSISNGELATEFRTFLRSLLRALF</sequence>
<comment type="caution">
    <text evidence="2">The sequence shown here is derived from an EMBL/GenBank/DDBJ whole genome shotgun (WGS) entry which is preliminary data.</text>
</comment>
<dbReference type="Proteomes" id="UP000236345">
    <property type="component" value="Unassembled WGS sequence"/>
</dbReference>
<accession>A0A2K1Q8X8</accession>
<proteinExistence type="predicted"/>
<dbReference type="RefSeq" id="WP_276308266.1">
    <property type="nucleotide sequence ID" value="NZ_BSOF01000009.1"/>
</dbReference>
<keyword evidence="1" id="KW-1133">Transmembrane helix</keyword>
<evidence type="ECO:0000256" key="1">
    <source>
        <dbReference type="SAM" id="Phobius"/>
    </source>
</evidence>
<name>A0A2K1Q8X8_9GAMM</name>
<keyword evidence="1" id="KW-0812">Transmembrane</keyword>
<keyword evidence="3" id="KW-1185">Reference proteome</keyword>
<reference evidence="3" key="1">
    <citation type="submission" date="2017-09" db="EMBL/GenBank/DDBJ databases">
        <authorList>
            <person name="Palmer M."/>
            <person name="Steenkamp E.T."/>
            <person name="Coetzee M.P."/>
            <person name="Avontuur J.R."/>
            <person name="Van Zyl E."/>
            <person name="Chan W.-Y."/>
            <person name="Blom J."/>
            <person name="Venter S.N."/>
        </authorList>
    </citation>
    <scope>NUCLEOTIDE SEQUENCE [LARGE SCALE GENOMIC DNA]</scope>
    <source>
        <strain evidence="3">QC88-366</strain>
    </source>
</reference>
<evidence type="ECO:0000313" key="2">
    <source>
        <dbReference type="EMBL" id="PNS11484.1"/>
    </source>
</evidence>
<organism evidence="2 3">
    <name type="scientific">Mixta theicola</name>
    <dbReference type="NCBI Taxonomy" id="1458355"/>
    <lineage>
        <taxon>Bacteria</taxon>
        <taxon>Pseudomonadati</taxon>
        <taxon>Pseudomonadota</taxon>
        <taxon>Gammaproteobacteria</taxon>
        <taxon>Enterobacterales</taxon>
        <taxon>Erwiniaceae</taxon>
        <taxon>Mixta</taxon>
    </lineage>
</organism>
<protein>
    <submittedName>
        <fullName evidence="2">Uncharacterized protein</fullName>
    </submittedName>
</protein>
<evidence type="ECO:0000313" key="3">
    <source>
        <dbReference type="Proteomes" id="UP000236345"/>
    </source>
</evidence>
<dbReference type="AlphaFoldDB" id="A0A2K1Q8X8"/>
<gene>
    <name evidence="2" type="ORF">COO59_10655</name>
</gene>
<keyword evidence="1" id="KW-0472">Membrane</keyword>
<dbReference type="EMBL" id="NWUO01000007">
    <property type="protein sequence ID" value="PNS11484.1"/>
    <property type="molecule type" value="Genomic_DNA"/>
</dbReference>
<feature type="transmembrane region" description="Helical" evidence="1">
    <location>
        <begin position="6"/>
        <end position="26"/>
    </location>
</feature>